<evidence type="ECO:0000313" key="2">
    <source>
        <dbReference type="EMBL" id="TLG77202.1"/>
    </source>
</evidence>
<gene>
    <name evidence="2" type="ORF">FEZ08_00875</name>
</gene>
<evidence type="ECO:0000313" key="3">
    <source>
        <dbReference type="Proteomes" id="UP000306912"/>
    </source>
</evidence>
<comment type="caution">
    <text evidence="2">The sequence shown here is derived from an EMBL/GenBank/DDBJ whole genome shotgun (WGS) entry which is preliminary data.</text>
</comment>
<dbReference type="AlphaFoldDB" id="A0A5R8QGU6"/>
<dbReference type="Pfam" id="PF04468">
    <property type="entry name" value="PSP1"/>
    <property type="match status" value="1"/>
</dbReference>
<dbReference type="InParanoid" id="A0A5R8QGU6"/>
<dbReference type="PANTHER" id="PTHR43830:SF3">
    <property type="entry name" value="PROTEIN PSP1"/>
    <property type="match status" value="1"/>
</dbReference>
<protein>
    <submittedName>
        <fullName evidence="2">Stage 0 sporulation family protein</fullName>
    </submittedName>
</protein>
<name>A0A5R8QGU6_9FIRM</name>
<dbReference type="RefSeq" id="WP_138189810.1">
    <property type="nucleotide sequence ID" value="NZ_VBWP01000001.1"/>
</dbReference>
<sequence>MVEVVGIRFKTTGKVYYFDPNKLSIEQEMHVIADTSRGLECGQVVQSIKKVNKDEVVLPLKKVVRIATEKDHKKIVENQKAADKAIPKCTELIRKNKLDMQLLDAEYTHDRERLLFSYTAGERVDFRQLLKDLAGEFKTRIELRQVGVRDKARIVGGLGPCGYALCCSTFSGDFDGISIKMAKNQNLSLNPIKISGLCGRLLCCLQYENEVYVELNKMLPDVGSFVKTDEGEGRIQYINVLKQLLTVVIKNDDTTIIREYHLDDVEVLKHRKKK</sequence>
<dbReference type="PANTHER" id="PTHR43830">
    <property type="entry name" value="PROTEIN PSP1"/>
    <property type="match status" value="1"/>
</dbReference>
<organism evidence="2 3">
    <name type="scientific">Culicoidibacter larvae</name>
    <dbReference type="NCBI Taxonomy" id="2579976"/>
    <lineage>
        <taxon>Bacteria</taxon>
        <taxon>Bacillati</taxon>
        <taxon>Bacillota</taxon>
        <taxon>Culicoidibacteria</taxon>
        <taxon>Culicoidibacterales</taxon>
        <taxon>Culicoidibacteraceae</taxon>
        <taxon>Culicoidibacter</taxon>
    </lineage>
</organism>
<dbReference type="InterPro" id="IPR047767">
    <property type="entry name" value="PSP1-like"/>
</dbReference>
<dbReference type="GO" id="GO:0005737">
    <property type="term" value="C:cytoplasm"/>
    <property type="evidence" value="ECO:0007669"/>
    <property type="project" value="TreeGrafter"/>
</dbReference>
<dbReference type="FunCoup" id="A0A5R8QGU6">
    <property type="interactions" value="32"/>
</dbReference>
<dbReference type="Proteomes" id="UP000306912">
    <property type="component" value="Unassembled WGS sequence"/>
</dbReference>
<dbReference type="PROSITE" id="PS51411">
    <property type="entry name" value="PSP1_C"/>
    <property type="match status" value="1"/>
</dbReference>
<evidence type="ECO:0000259" key="1">
    <source>
        <dbReference type="PROSITE" id="PS51411"/>
    </source>
</evidence>
<dbReference type="NCBIfam" id="NF041131">
    <property type="entry name" value="RicT_YaaT_fam"/>
    <property type="match status" value="1"/>
</dbReference>
<keyword evidence="3" id="KW-1185">Reference proteome</keyword>
<dbReference type="OrthoDB" id="9779344at2"/>
<accession>A0A5R8QGU6</accession>
<dbReference type="InterPro" id="IPR007557">
    <property type="entry name" value="PSP1_C"/>
</dbReference>
<dbReference type="EMBL" id="VBWP01000001">
    <property type="protein sequence ID" value="TLG77202.1"/>
    <property type="molecule type" value="Genomic_DNA"/>
</dbReference>
<proteinExistence type="predicted"/>
<feature type="domain" description="PSP1 C-terminal" evidence="1">
    <location>
        <begin position="61"/>
        <end position="146"/>
    </location>
</feature>
<reference evidence="2 3" key="1">
    <citation type="submission" date="2019-05" db="EMBL/GenBank/DDBJ databases">
        <title>Culicoidintestinum kansasii gen. nov., sp. nov. from the gastrointestinal tract of the biting midge, Culicoides sonorensis.</title>
        <authorList>
            <person name="Neupane S."/>
            <person name="Ghosh A."/>
            <person name="Gunther S."/>
            <person name="Martin K."/>
            <person name="Zurek L."/>
        </authorList>
    </citation>
    <scope>NUCLEOTIDE SEQUENCE [LARGE SCALE GENOMIC DNA]</scope>
    <source>
        <strain evidence="2 3">CS-1</strain>
    </source>
</reference>